<name>A0A0F9WF25_9ZZZZ</name>
<dbReference type="AlphaFoldDB" id="A0A0F9WF25"/>
<reference evidence="1" key="1">
    <citation type="journal article" date="2015" name="Nature">
        <title>Complex archaea that bridge the gap between prokaryotes and eukaryotes.</title>
        <authorList>
            <person name="Spang A."/>
            <person name="Saw J.H."/>
            <person name="Jorgensen S.L."/>
            <person name="Zaremba-Niedzwiedzka K."/>
            <person name="Martijn J."/>
            <person name="Lind A.E."/>
            <person name="van Eijk R."/>
            <person name="Schleper C."/>
            <person name="Guy L."/>
            <person name="Ettema T.J."/>
        </authorList>
    </citation>
    <scope>NUCLEOTIDE SEQUENCE</scope>
</reference>
<dbReference type="EMBL" id="LAZR01000287">
    <property type="protein sequence ID" value="KKN76873.1"/>
    <property type="molecule type" value="Genomic_DNA"/>
</dbReference>
<gene>
    <name evidence="1" type="ORF">LCGC14_0365240</name>
</gene>
<proteinExistence type="predicted"/>
<organism evidence="1">
    <name type="scientific">marine sediment metagenome</name>
    <dbReference type="NCBI Taxonomy" id="412755"/>
    <lineage>
        <taxon>unclassified sequences</taxon>
        <taxon>metagenomes</taxon>
        <taxon>ecological metagenomes</taxon>
    </lineage>
</organism>
<protein>
    <submittedName>
        <fullName evidence="1">Uncharacterized protein</fullName>
    </submittedName>
</protein>
<evidence type="ECO:0000313" key="1">
    <source>
        <dbReference type="EMBL" id="KKN76873.1"/>
    </source>
</evidence>
<comment type="caution">
    <text evidence="1">The sequence shown here is derived from an EMBL/GenBank/DDBJ whole genome shotgun (WGS) entry which is preliminary data.</text>
</comment>
<sequence>MKFKQEARYWNTNGKGICIMASITEDIDWAVYIGADDGWSEEQLMKWTIDFGAELLEKDARHFFPDIKLPYRR</sequence>
<accession>A0A0F9WF25</accession>